<dbReference type="SMART" id="SM00382">
    <property type="entry name" value="AAA"/>
    <property type="match status" value="1"/>
</dbReference>
<dbReference type="Proteomes" id="UP000192067">
    <property type="component" value="Chromosome"/>
</dbReference>
<dbReference type="SUPFAM" id="SSF90123">
    <property type="entry name" value="ABC transporter transmembrane region"/>
    <property type="match status" value="1"/>
</dbReference>
<dbReference type="InterPro" id="IPR003439">
    <property type="entry name" value="ABC_transporter-like_ATP-bd"/>
</dbReference>
<dbReference type="PANTHER" id="PTHR43394:SF1">
    <property type="entry name" value="ATP-BINDING CASSETTE SUB-FAMILY B MEMBER 10, MITOCHONDRIAL"/>
    <property type="match status" value="1"/>
</dbReference>
<dbReference type="GO" id="GO:0005886">
    <property type="term" value="C:plasma membrane"/>
    <property type="evidence" value="ECO:0007669"/>
    <property type="project" value="UniProtKB-SubCell"/>
</dbReference>
<evidence type="ECO:0000256" key="6">
    <source>
        <dbReference type="ARBA" id="ARBA00023136"/>
    </source>
</evidence>
<dbReference type="PROSITE" id="PS50893">
    <property type="entry name" value="ABC_TRANSPORTER_2"/>
    <property type="match status" value="1"/>
</dbReference>
<dbReference type="SUPFAM" id="SSF52540">
    <property type="entry name" value="P-loop containing nucleoside triphosphate hydrolases"/>
    <property type="match status" value="1"/>
</dbReference>
<gene>
    <name evidence="10" type="ORF">LLUC11_0618</name>
</gene>
<evidence type="ECO:0000256" key="3">
    <source>
        <dbReference type="ARBA" id="ARBA00022741"/>
    </source>
</evidence>
<dbReference type="InterPro" id="IPR011527">
    <property type="entry name" value="ABC1_TM_dom"/>
</dbReference>
<evidence type="ECO:0000256" key="1">
    <source>
        <dbReference type="ARBA" id="ARBA00004651"/>
    </source>
</evidence>
<proteinExistence type="predicted"/>
<feature type="domain" description="ABC transmembrane type-1" evidence="9">
    <location>
        <begin position="37"/>
        <end position="317"/>
    </location>
</feature>
<evidence type="ECO:0000259" key="9">
    <source>
        <dbReference type="PROSITE" id="PS50929"/>
    </source>
</evidence>
<dbReference type="InterPro" id="IPR027417">
    <property type="entry name" value="P-loop_NTPase"/>
</dbReference>
<organism evidence="10 11">
    <name type="scientific">Lactococcus lactis subsp. lactis</name>
    <name type="common">Streptococcus lactis</name>
    <dbReference type="NCBI Taxonomy" id="1360"/>
    <lineage>
        <taxon>Bacteria</taxon>
        <taxon>Bacillati</taxon>
        <taxon>Bacillota</taxon>
        <taxon>Bacilli</taxon>
        <taxon>Lactobacillales</taxon>
        <taxon>Streptococcaceae</taxon>
        <taxon>Lactococcus</taxon>
    </lineage>
</organism>
<evidence type="ECO:0000313" key="11">
    <source>
        <dbReference type="Proteomes" id="UP000192067"/>
    </source>
</evidence>
<keyword evidence="4" id="KW-0067">ATP-binding</keyword>
<dbReference type="PROSITE" id="PS50929">
    <property type="entry name" value="ABC_TM1F"/>
    <property type="match status" value="1"/>
</dbReference>
<dbReference type="Gene3D" id="3.40.50.300">
    <property type="entry name" value="P-loop containing nucleotide triphosphate hydrolases"/>
    <property type="match status" value="1"/>
</dbReference>
<dbReference type="SMR" id="A0A0V8ALR9"/>
<dbReference type="Pfam" id="PF00005">
    <property type="entry name" value="ABC_tran"/>
    <property type="match status" value="1"/>
</dbReference>
<feature type="transmembrane region" description="Helical" evidence="7">
    <location>
        <begin position="170"/>
        <end position="191"/>
    </location>
</feature>
<reference evidence="10 11" key="1">
    <citation type="journal article" date="2017" name="BMC Genomics">
        <title>Comparative and functional genomics of the Lactococcus lactis taxon; insights into evolution and niche adaptation.</title>
        <authorList>
            <person name="Kelleher P."/>
            <person name="Bottacini F."/>
            <person name="Mahony J."/>
            <person name="Kilcawley K.N."/>
            <person name="van Sinderen D."/>
        </authorList>
    </citation>
    <scope>NUCLEOTIDE SEQUENCE [LARGE SCALE GENOMIC DNA]</scope>
    <source>
        <strain evidence="10 11">UC11</strain>
    </source>
</reference>
<dbReference type="InterPro" id="IPR036640">
    <property type="entry name" value="ABC1_TM_sf"/>
</dbReference>
<dbReference type="GO" id="GO:0005524">
    <property type="term" value="F:ATP binding"/>
    <property type="evidence" value="ECO:0007669"/>
    <property type="project" value="UniProtKB-KW"/>
</dbReference>
<evidence type="ECO:0000256" key="4">
    <source>
        <dbReference type="ARBA" id="ARBA00022840"/>
    </source>
</evidence>
<keyword evidence="2 7" id="KW-0812">Transmembrane</keyword>
<feature type="transmembrane region" description="Helical" evidence="7">
    <location>
        <begin position="33"/>
        <end position="56"/>
    </location>
</feature>
<dbReference type="InterPro" id="IPR017871">
    <property type="entry name" value="ABC_transporter-like_CS"/>
</dbReference>
<dbReference type="EMBL" id="CP015904">
    <property type="protein sequence ID" value="ARE12953.1"/>
    <property type="molecule type" value="Genomic_DNA"/>
</dbReference>
<dbReference type="CDD" id="cd03228">
    <property type="entry name" value="ABCC_MRP_Like"/>
    <property type="match status" value="1"/>
</dbReference>
<sequence>MDEVKEFTSKQFFNTLLTLPSTLKLIFQLEKRYAIYLIVLNAITAFVPLASLFIYQDLINSVLGSGRHLIYIIIIYFIVQVITTVLGQLESYVSGKFDMRLSYSINMRLMRTTSSLELSDYEQADMYNIIEKVTQDSTYKPFQLFNAIIVVLSSFISLLSSLFFIGTWNIGVAILLLIVPVLSLVLFLRVGQLEFLIQWQRASSERETWYIVYLLTHDFSFKEIKLNNISNYFIHKFGKLKKGFINQDLAIARKKTYFNIFLDFILNLINILTIFAMILSVRAGKLLIGNLVSLIQAISKINTYSQTMIQNIYIIYNTSLFMEQLFEFLKRESVVHKKIEDTEICNQDIGTVKVINLSYVYPNSNAFALKNINLSFEKGELAAIVGKNGSGKSTLVKIISGLYQPTMGIIQYDKMRSSLMPEEFYQKNISVLFQDFVKYELTIRENIGLSDLSSQWEDEKIIKVLDNLGLDFLKTNNQYVLDTQLGNWFQEGRQLSGGQWQKIALARTFFKKASIYILDEPSAALDPVAEKEIFDYFVALSENNISIFISHSLNAARKANKIVVMKDGQVEDVGSHDVLLRRCQYYQELYYSEQYEDNDE</sequence>
<dbReference type="InterPro" id="IPR003593">
    <property type="entry name" value="AAA+_ATPase"/>
</dbReference>
<comment type="subcellular location">
    <subcellularLocation>
        <location evidence="1">Cell membrane</location>
        <topology evidence="1">Multi-pass membrane protein</topology>
    </subcellularLocation>
</comment>
<dbReference type="GO" id="GO:0016887">
    <property type="term" value="F:ATP hydrolysis activity"/>
    <property type="evidence" value="ECO:0007669"/>
    <property type="project" value="InterPro"/>
</dbReference>
<dbReference type="AlphaFoldDB" id="A0A0V8ALR9"/>
<accession>A0A0V8ALR9</accession>
<dbReference type="GO" id="GO:0015421">
    <property type="term" value="F:ABC-type oligopeptide transporter activity"/>
    <property type="evidence" value="ECO:0007669"/>
    <property type="project" value="TreeGrafter"/>
</dbReference>
<feature type="transmembrane region" description="Helical" evidence="7">
    <location>
        <begin position="260"/>
        <end position="281"/>
    </location>
</feature>
<feature type="transmembrane region" description="Helical" evidence="7">
    <location>
        <begin position="68"/>
        <end position="89"/>
    </location>
</feature>
<dbReference type="PROSITE" id="PS00211">
    <property type="entry name" value="ABC_TRANSPORTER_1"/>
    <property type="match status" value="1"/>
</dbReference>
<dbReference type="PANTHER" id="PTHR43394">
    <property type="entry name" value="ATP-DEPENDENT PERMEASE MDL1, MITOCHONDRIAL"/>
    <property type="match status" value="1"/>
</dbReference>
<evidence type="ECO:0000256" key="2">
    <source>
        <dbReference type="ARBA" id="ARBA00022692"/>
    </source>
</evidence>
<dbReference type="RefSeq" id="WP_058205264.1">
    <property type="nucleotide sequence ID" value="NZ_CP015903.2"/>
</dbReference>
<keyword evidence="5 7" id="KW-1133">Transmembrane helix</keyword>
<dbReference type="Gene3D" id="1.20.1560.10">
    <property type="entry name" value="ABC transporter type 1, transmembrane domain"/>
    <property type="match status" value="1"/>
</dbReference>
<feature type="domain" description="ABC transporter" evidence="8">
    <location>
        <begin position="352"/>
        <end position="592"/>
    </location>
</feature>
<evidence type="ECO:0000259" key="8">
    <source>
        <dbReference type="PROSITE" id="PS50893"/>
    </source>
</evidence>
<feature type="transmembrane region" description="Helical" evidence="7">
    <location>
        <begin position="144"/>
        <end position="164"/>
    </location>
</feature>
<evidence type="ECO:0000256" key="5">
    <source>
        <dbReference type="ARBA" id="ARBA00022989"/>
    </source>
</evidence>
<protein>
    <submittedName>
        <fullName evidence="10">Cytochrome D ABC transporter ATP binding and permease protein</fullName>
    </submittedName>
</protein>
<keyword evidence="3" id="KW-0547">Nucleotide-binding</keyword>
<dbReference type="InterPro" id="IPR039421">
    <property type="entry name" value="Type_1_exporter"/>
</dbReference>
<evidence type="ECO:0000313" key="10">
    <source>
        <dbReference type="EMBL" id="ARE12953.1"/>
    </source>
</evidence>
<keyword evidence="6 7" id="KW-0472">Membrane</keyword>
<evidence type="ECO:0000256" key="7">
    <source>
        <dbReference type="SAM" id="Phobius"/>
    </source>
</evidence>
<name>A0A0V8ALR9_LACLL</name>